<gene>
    <name evidence="2" type="ORF">ACAOBT_LOCUS38721</name>
    <name evidence="3" type="ORF">ACAOBT_LOCUS38768</name>
</gene>
<comment type="caution">
    <text evidence="3">The sequence shown here is derived from an EMBL/GenBank/DDBJ whole genome shotgun (WGS) entry which is preliminary data.</text>
</comment>
<evidence type="ECO:0000256" key="1">
    <source>
        <dbReference type="SAM" id="MobiDB-lite"/>
    </source>
</evidence>
<dbReference type="EMBL" id="CAKOFQ010013043">
    <property type="protein sequence ID" value="CAH2021868.1"/>
    <property type="molecule type" value="Genomic_DNA"/>
</dbReference>
<protein>
    <submittedName>
        <fullName evidence="3">Uncharacterized protein</fullName>
    </submittedName>
</protein>
<evidence type="ECO:0000313" key="4">
    <source>
        <dbReference type="Proteomes" id="UP001152888"/>
    </source>
</evidence>
<dbReference type="AlphaFoldDB" id="A0A9P0VVE7"/>
<name>A0A9P0VVE7_ACAOB</name>
<sequence>MSRWLIPGSNARTAPTRTVARDRPRRRFSAPVLLTTGQIYLAQPASSKRGSEDKGRTDISKAKPVSGAKKLQYWRQVLPKLLHDV</sequence>
<accession>A0A9P0VVE7</accession>
<proteinExistence type="predicted"/>
<feature type="region of interest" description="Disordered" evidence="1">
    <location>
        <begin position="1"/>
        <end position="26"/>
    </location>
</feature>
<feature type="region of interest" description="Disordered" evidence="1">
    <location>
        <begin position="43"/>
        <end position="65"/>
    </location>
</feature>
<keyword evidence="4" id="KW-1185">Reference proteome</keyword>
<dbReference type="Proteomes" id="UP001152888">
    <property type="component" value="Unassembled WGS sequence"/>
</dbReference>
<dbReference type="EMBL" id="CAKOFQ010012830">
    <property type="protein sequence ID" value="CAH2021713.1"/>
    <property type="molecule type" value="Genomic_DNA"/>
</dbReference>
<organism evidence="3 4">
    <name type="scientific">Acanthoscelides obtectus</name>
    <name type="common">Bean weevil</name>
    <name type="synonym">Bruchus obtectus</name>
    <dbReference type="NCBI Taxonomy" id="200917"/>
    <lineage>
        <taxon>Eukaryota</taxon>
        <taxon>Metazoa</taxon>
        <taxon>Ecdysozoa</taxon>
        <taxon>Arthropoda</taxon>
        <taxon>Hexapoda</taxon>
        <taxon>Insecta</taxon>
        <taxon>Pterygota</taxon>
        <taxon>Neoptera</taxon>
        <taxon>Endopterygota</taxon>
        <taxon>Coleoptera</taxon>
        <taxon>Polyphaga</taxon>
        <taxon>Cucujiformia</taxon>
        <taxon>Chrysomeloidea</taxon>
        <taxon>Chrysomelidae</taxon>
        <taxon>Bruchinae</taxon>
        <taxon>Bruchini</taxon>
        <taxon>Acanthoscelides</taxon>
    </lineage>
</organism>
<evidence type="ECO:0000313" key="2">
    <source>
        <dbReference type="EMBL" id="CAH2021713.1"/>
    </source>
</evidence>
<feature type="compositionally biased region" description="Basic and acidic residues" evidence="1">
    <location>
        <begin position="49"/>
        <end position="61"/>
    </location>
</feature>
<evidence type="ECO:0000313" key="3">
    <source>
        <dbReference type="EMBL" id="CAH2021868.1"/>
    </source>
</evidence>
<reference evidence="3" key="1">
    <citation type="submission" date="2022-03" db="EMBL/GenBank/DDBJ databases">
        <authorList>
            <person name="Sayadi A."/>
        </authorList>
    </citation>
    <scope>NUCLEOTIDE SEQUENCE</scope>
</reference>